<protein>
    <submittedName>
        <fullName evidence="1">Uncharacterized protein</fullName>
    </submittedName>
</protein>
<dbReference type="OrthoDB" id="676560at2"/>
<dbReference type="EMBL" id="CP036266">
    <property type="protein sequence ID" value="QDT20072.1"/>
    <property type="molecule type" value="Genomic_DNA"/>
</dbReference>
<accession>A0A517PL25</accession>
<name>A0A517PL25_9PLAN</name>
<dbReference type="RefSeq" id="WP_145182355.1">
    <property type="nucleotide sequence ID" value="NZ_CP036266.1"/>
</dbReference>
<dbReference type="AlphaFoldDB" id="A0A517PL25"/>
<sequence>MVGIQDEFLPLSVISGFPPVLAPEDALALIRRCREQQVRVLGIDGFHVFDQSQQPDMGESIDYSRLGDTVEDCWNAAEQFLSERMRSGLYFEVVTADQ</sequence>
<proteinExistence type="predicted"/>
<dbReference type="Proteomes" id="UP000320421">
    <property type="component" value="Chromosome"/>
</dbReference>
<reference evidence="1 2" key="1">
    <citation type="submission" date="2019-02" db="EMBL/GenBank/DDBJ databases">
        <title>Deep-cultivation of Planctomycetes and their phenomic and genomic characterization uncovers novel biology.</title>
        <authorList>
            <person name="Wiegand S."/>
            <person name="Jogler M."/>
            <person name="Boedeker C."/>
            <person name="Pinto D."/>
            <person name="Vollmers J."/>
            <person name="Rivas-Marin E."/>
            <person name="Kohn T."/>
            <person name="Peeters S.H."/>
            <person name="Heuer A."/>
            <person name="Rast P."/>
            <person name="Oberbeckmann S."/>
            <person name="Bunk B."/>
            <person name="Jeske O."/>
            <person name="Meyerdierks A."/>
            <person name="Storesund J.E."/>
            <person name="Kallscheuer N."/>
            <person name="Luecker S."/>
            <person name="Lage O.M."/>
            <person name="Pohl T."/>
            <person name="Merkel B.J."/>
            <person name="Hornburger P."/>
            <person name="Mueller R.-W."/>
            <person name="Bruemmer F."/>
            <person name="Labrenz M."/>
            <person name="Spormann A.M."/>
            <person name="Op den Camp H."/>
            <person name="Overmann J."/>
            <person name="Amann R."/>
            <person name="Jetten M.S.M."/>
            <person name="Mascher T."/>
            <person name="Medema M.H."/>
            <person name="Devos D.P."/>
            <person name="Kaster A.-K."/>
            <person name="Ovreas L."/>
            <person name="Rohde M."/>
            <person name="Galperin M.Y."/>
            <person name="Jogler C."/>
        </authorList>
    </citation>
    <scope>NUCLEOTIDE SEQUENCE [LARGE SCALE GENOMIC DNA]</scope>
    <source>
        <strain evidence="1 2">HG66A1</strain>
    </source>
</reference>
<evidence type="ECO:0000313" key="1">
    <source>
        <dbReference type="EMBL" id="QDT20072.1"/>
    </source>
</evidence>
<gene>
    <name evidence="1" type="ORF">HG66A1_18570</name>
</gene>
<evidence type="ECO:0000313" key="2">
    <source>
        <dbReference type="Proteomes" id="UP000320421"/>
    </source>
</evidence>
<organism evidence="1 2">
    <name type="scientific">Gimesia chilikensis</name>
    <dbReference type="NCBI Taxonomy" id="2605989"/>
    <lineage>
        <taxon>Bacteria</taxon>
        <taxon>Pseudomonadati</taxon>
        <taxon>Planctomycetota</taxon>
        <taxon>Planctomycetia</taxon>
        <taxon>Planctomycetales</taxon>
        <taxon>Planctomycetaceae</taxon>
        <taxon>Gimesia</taxon>
    </lineage>
</organism>
<keyword evidence="2" id="KW-1185">Reference proteome</keyword>